<proteinExistence type="predicted"/>
<protein>
    <submittedName>
        <fullName evidence="1">Uncharacterized protein</fullName>
    </submittedName>
</protein>
<dbReference type="Proteomes" id="UP001235939">
    <property type="component" value="Chromosome 08"/>
</dbReference>
<evidence type="ECO:0000313" key="2">
    <source>
        <dbReference type="Proteomes" id="UP001235939"/>
    </source>
</evidence>
<keyword evidence="2" id="KW-1185">Reference proteome</keyword>
<organism evidence="1 2">
    <name type="scientific">Cordylochernes scorpioides</name>
    <dbReference type="NCBI Taxonomy" id="51811"/>
    <lineage>
        <taxon>Eukaryota</taxon>
        <taxon>Metazoa</taxon>
        <taxon>Ecdysozoa</taxon>
        <taxon>Arthropoda</taxon>
        <taxon>Chelicerata</taxon>
        <taxon>Arachnida</taxon>
        <taxon>Pseudoscorpiones</taxon>
        <taxon>Cheliferoidea</taxon>
        <taxon>Chernetidae</taxon>
        <taxon>Cordylochernes</taxon>
    </lineage>
</organism>
<reference evidence="1 2" key="1">
    <citation type="submission" date="2022-01" db="EMBL/GenBank/DDBJ databases">
        <title>A chromosomal length assembly of Cordylochernes scorpioides.</title>
        <authorList>
            <person name="Zeh D."/>
            <person name="Zeh J."/>
        </authorList>
    </citation>
    <scope>NUCLEOTIDE SEQUENCE [LARGE SCALE GENOMIC DNA]</scope>
    <source>
        <strain evidence="1">IN4F17</strain>
        <tissue evidence="1">Whole Body</tissue>
    </source>
</reference>
<sequence>MILGTTDCTRGTGLDNHAVRLCMYKCARAPFDYLRLLVGTGHFEGMKINPDMTRSYSNCNNCHNTQLTPDHIYPAILAALYMADNNPEEDIHTNTFVGWYCDLGAWTDLICSMDKTSPPYIKRNILELEIISSYYLLHLKPFSIIRSSSDLSLAYRYQSCSSVRPLIREAISIIGRPSDLQSWIFAEDLEFHASNIFSGTTLCLSLPCAEEVDYVVRANRFLHSRLEAETVEADYPSLPELGRALRVRLHRSGVSYDRGTLSRESLRHTVFNSFRESLGSSTYNPVAIAGFLEGATERTTLENTVCHKRKRLVGIACPVSVELEVLCENPRLQVRRPPDDRDRLSDERADGAVGLKAVGQRQIAGATDDGEMLARRPAMIIMAEAIVGHENMWDRTCLVTAEVIKVERRPIFPEQDRSFHRGKESVTDGLQEFFPQSGWAEVLAGVIRLKTKMVL</sequence>
<gene>
    <name evidence="1" type="ORF">LAZ67_8000673</name>
</gene>
<dbReference type="EMBL" id="CP092870">
    <property type="protein sequence ID" value="UYV70800.1"/>
    <property type="molecule type" value="Genomic_DNA"/>
</dbReference>
<evidence type="ECO:0000313" key="1">
    <source>
        <dbReference type="EMBL" id="UYV70800.1"/>
    </source>
</evidence>
<accession>A0ABY6KUM6</accession>
<name>A0ABY6KUM6_9ARAC</name>